<feature type="chain" id="PRO_5035329765" evidence="1">
    <location>
        <begin position="24"/>
        <end position="66"/>
    </location>
</feature>
<reference evidence="2" key="1">
    <citation type="submission" date="2019-06" db="EMBL/GenBank/DDBJ databases">
        <authorList>
            <person name="Zheng W."/>
        </authorList>
    </citation>
    <scope>NUCLEOTIDE SEQUENCE</scope>
    <source>
        <strain evidence="2">QDHG01</strain>
    </source>
</reference>
<accession>A0A8J8T8F4</accession>
<evidence type="ECO:0000256" key="1">
    <source>
        <dbReference type="SAM" id="SignalP"/>
    </source>
</evidence>
<keyword evidence="3" id="KW-1185">Reference proteome</keyword>
<gene>
    <name evidence="2" type="ORF">FGO68_gene3548</name>
</gene>
<sequence>MLASCLSCQFLHSLASLLHLLLQQEVNPHCRNRSSMENHTSKETIVPYLQPASILVHIQSEGLNQL</sequence>
<comment type="caution">
    <text evidence="2">The sequence shown here is derived from an EMBL/GenBank/DDBJ whole genome shotgun (WGS) entry which is preliminary data.</text>
</comment>
<proteinExistence type="predicted"/>
<organism evidence="2 3">
    <name type="scientific">Halteria grandinella</name>
    <dbReference type="NCBI Taxonomy" id="5974"/>
    <lineage>
        <taxon>Eukaryota</taxon>
        <taxon>Sar</taxon>
        <taxon>Alveolata</taxon>
        <taxon>Ciliophora</taxon>
        <taxon>Intramacronucleata</taxon>
        <taxon>Spirotrichea</taxon>
        <taxon>Stichotrichia</taxon>
        <taxon>Sporadotrichida</taxon>
        <taxon>Halteriidae</taxon>
        <taxon>Halteria</taxon>
    </lineage>
</organism>
<evidence type="ECO:0000313" key="3">
    <source>
        <dbReference type="Proteomes" id="UP000785679"/>
    </source>
</evidence>
<keyword evidence="1" id="KW-0732">Signal</keyword>
<dbReference type="AlphaFoldDB" id="A0A8J8T8F4"/>
<name>A0A8J8T8F4_HALGN</name>
<protein>
    <submittedName>
        <fullName evidence="2">Uncharacterized protein</fullName>
    </submittedName>
</protein>
<dbReference type="Proteomes" id="UP000785679">
    <property type="component" value="Unassembled WGS sequence"/>
</dbReference>
<feature type="signal peptide" evidence="1">
    <location>
        <begin position="1"/>
        <end position="23"/>
    </location>
</feature>
<evidence type="ECO:0000313" key="2">
    <source>
        <dbReference type="EMBL" id="TNV86164.1"/>
    </source>
</evidence>
<dbReference type="EMBL" id="RRYP01001260">
    <property type="protein sequence ID" value="TNV86164.1"/>
    <property type="molecule type" value="Genomic_DNA"/>
</dbReference>